<sequence length="72" mass="8057">MRIAEDRLALPGENPRFYESHRKQAHRIDAGGGADKRVSSAGMKSAEDQQSRFEAFRCAENQGLGFGFVPFR</sequence>
<feature type="region of interest" description="Disordered" evidence="1">
    <location>
        <begin position="21"/>
        <end position="46"/>
    </location>
</feature>
<feature type="compositionally biased region" description="Basic and acidic residues" evidence="1">
    <location>
        <begin position="21"/>
        <end position="38"/>
    </location>
</feature>
<evidence type="ECO:0000313" key="3">
    <source>
        <dbReference type="Proteomes" id="UP000284751"/>
    </source>
</evidence>
<gene>
    <name evidence="2" type="ORF">DWY99_06200</name>
</gene>
<evidence type="ECO:0000313" key="2">
    <source>
        <dbReference type="EMBL" id="RGQ41295.1"/>
    </source>
</evidence>
<comment type="caution">
    <text evidence="2">The sequence shown here is derived from an EMBL/GenBank/DDBJ whole genome shotgun (WGS) entry which is preliminary data.</text>
</comment>
<reference evidence="2 3" key="1">
    <citation type="submission" date="2018-08" db="EMBL/GenBank/DDBJ databases">
        <title>A genome reference for cultivated species of the human gut microbiota.</title>
        <authorList>
            <person name="Zou Y."/>
            <person name="Xue W."/>
            <person name="Luo G."/>
        </authorList>
    </citation>
    <scope>NUCLEOTIDE SEQUENCE [LARGE SCALE GENOMIC DNA]</scope>
    <source>
        <strain evidence="2 3">AF28-26</strain>
    </source>
</reference>
<protein>
    <submittedName>
        <fullName evidence="2">Uncharacterized protein</fullName>
    </submittedName>
</protein>
<organism evidence="2 3">
    <name type="scientific">[Clostridium] leptum</name>
    <dbReference type="NCBI Taxonomy" id="1535"/>
    <lineage>
        <taxon>Bacteria</taxon>
        <taxon>Bacillati</taxon>
        <taxon>Bacillota</taxon>
        <taxon>Clostridia</taxon>
        <taxon>Eubacteriales</taxon>
        <taxon>Oscillospiraceae</taxon>
        <taxon>Oscillospiraceae incertae sedis</taxon>
    </lineage>
</organism>
<dbReference type="EMBL" id="QRTC01000019">
    <property type="protein sequence ID" value="RGQ41295.1"/>
    <property type="molecule type" value="Genomic_DNA"/>
</dbReference>
<evidence type="ECO:0000256" key="1">
    <source>
        <dbReference type="SAM" id="MobiDB-lite"/>
    </source>
</evidence>
<dbReference type="AlphaFoldDB" id="A0A412AXK5"/>
<accession>A0A412AXK5</accession>
<proteinExistence type="predicted"/>
<dbReference type="Proteomes" id="UP000284751">
    <property type="component" value="Unassembled WGS sequence"/>
</dbReference>
<name>A0A412AXK5_9FIRM</name>